<gene>
    <name evidence="3" type="ORF">G3256_11750</name>
</gene>
<dbReference type="InterPro" id="IPR036390">
    <property type="entry name" value="WH_DNA-bd_sf"/>
</dbReference>
<evidence type="ECO:0000313" key="4">
    <source>
        <dbReference type="Proteomes" id="UP000503308"/>
    </source>
</evidence>
<dbReference type="CDD" id="cd16345">
    <property type="entry name" value="LMWP_ArsC"/>
    <property type="match status" value="1"/>
</dbReference>
<dbReference type="SMART" id="SM00226">
    <property type="entry name" value="LMWPc"/>
    <property type="match status" value="1"/>
</dbReference>
<dbReference type="InterPro" id="IPR036196">
    <property type="entry name" value="Ptyr_pPase_sf"/>
</dbReference>
<dbReference type="SUPFAM" id="SSF52788">
    <property type="entry name" value="Phosphotyrosine protein phosphatases I"/>
    <property type="match status" value="1"/>
</dbReference>
<dbReference type="SMART" id="SM00418">
    <property type="entry name" value="HTH_ARSR"/>
    <property type="match status" value="1"/>
</dbReference>
<dbReference type="Pfam" id="PF12840">
    <property type="entry name" value="HTH_20"/>
    <property type="match status" value="1"/>
</dbReference>
<evidence type="ECO:0000313" key="3">
    <source>
        <dbReference type="EMBL" id="QJF51788.1"/>
    </source>
</evidence>
<evidence type="ECO:0000256" key="1">
    <source>
        <dbReference type="ARBA" id="ARBA00022849"/>
    </source>
</evidence>
<dbReference type="PANTHER" id="PTHR43428:SF1">
    <property type="entry name" value="ARSENATE REDUCTASE"/>
    <property type="match status" value="1"/>
</dbReference>
<dbReference type="InterPro" id="IPR023485">
    <property type="entry name" value="Ptyr_pPase"/>
</dbReference>
<dbReference type="EMBL" id="CP048788">
    <property type="protein sequence ID" value="QJF51788.1"/>
    <property type="molecule type" value="Genomic_DNA"/>
</dbReference>
<dbReference type="CDD" id="cd00090">
    <property type="entry name" value="HTH_ARSR"/>
    <property type="match status" value="1"/>
</dbReference>
<sequence>MEKEALSRLSALSHPQRLAIFRLLMRRYPDALRAGEIVAILSVKPSTASVYLATLSDAGLISQKRRGTSLLYRASMDGARGLVGFLMNDCCRGRPDLCSPQSSPGHSADQHAKAQKYSVLFICTGNSARSVFAEALLRDLSDDRFTAYSAGVMPRSELNPLAMEMLRSKGHDVSALRAKNISEFQGPDAPKPDFVFTVCDQAANEVCPPWPGQPLSAHWGLPDPVRATGTLAERRLAFQQTYGALRNRIKAFTALPFETLDRISLQAAVDDIGQTSEPGDPA</sequence>
<dbReference type="Gene3D" id="1.10.10.10">
    <property type="entry name" value="Winged helix-like DNA-binding domain superfamily/Winged helix DNA-binding domain"/>
    <property type="match status" value="1"/>
</dbReference>
<organism evidence="3 4">
    <name type="scientific">Roseobacter ponti</name>
    <dbReference type="NCBI Taxonomy" id="1891787"/>
    <lineage>
        <taxon>Bacteria</taxon>
        <taxon>Pseudomonadati</taxon>
        <taxon>Pseudomonadota</taxon>
        <taxon>Alphaproteobacteria</taxon>
        <taxon>Rhodobacterales</taxon>
        <taxon>Roseobacteraceae</taxon>
        <taxon>Roseobacter</taxon>
    </lineage>
</organism>
<dbReference type="InterPro" id="IPR011991">
    <property type="entry name" value="ArsR-like_HTH"/>
</dbReference>
<proteinExistence type="predicted"/>
<dbReference type="KEGG" id="rpon:G3256_11750"/>
<dbReference type="Gene3D" id="3.40.50.2300">
    <property type="match status" value="1"/>
</dbReference>
<dbReference type="PRINTS" id="PR00778">
    <property type="entry name" value="HTHARSR"/>
</dbReference>
<name>A0A858SUX5_9RHOB</name>
<dbReference type="GO" id="GO:0003700">
    <property type="term" value="F:DNA-binding transcription factor activity"/>
    <property type="evidence" value="ECO:0007669"/>
    <property type="project" value="InterPro"/>
</dbReference>
<keyword evidence="4" id="KW-1185">Reference proteome</keyword>
<dbReference type="GO" id="GO:0046685">
    <property type="term" value="P:response to arsenic-containing substance"/>
    <property type="evidence" value="ECO:0007669"/>
    <property type="project" value="UniProtKB-KW"/>
</dbReference>
<feature type="domain" description="HTH arsR-type" evidence="2">
    <location>
        <begin position="1"/>
        <end position="94"/>
    </location>
</feature>
<dbReference type="InterPro" id="IPR001845">
    <property type="entry name" value="HTH_ArsR_DNA-bd_dom"/>
</dbReference>
<dbReference type="PANTHER" id="PTHR43428">
    <property type="entry name" value="ARSENATE REDUCTASE"/>
    <property type="match status" value="1"/>
</dbReference>
<evidence type="ECO:0000259" key="2">
    <source>
        <dbReference type="PROSITE" id="PS50987"/>
    </source>
</evidence>
<protein>
    <submittedName>
        <fullName evidence="3">Helix-turn-helix domain-containing protein</fullName>
    </submittedName>
</protein>
<dbReference type="Pfam" id="PF01451">
    <property type="entry name" value="LMWPc"/>
    <property type="match status" value="1"/>
</dbReference>
<reference evidence="3 4" key="1">
    <citation type="submission" date="2020-02" db="EMBL/GenBank/DDBJ databases">
        <title>Genome sequence of Roseobacter ponti.</title>
        <authorList>
            <person name="Hollensteiner J."/>
            <person name="Schneider D."/>
            <person name="Poehlein A."/>
            <person name="Daniel R."/>
        </authorList>
    </citation>
    <scope>NUCLEOTIDE SEQUENCE [LARGE SCALE GENOMIC DNA]</scope>
    <source>
        <strain evidence="3 4">DSM 106830</strain>
    </source>
</reference>
<dbReference type="RefSeq" id="WP_169641005.1">
    <property type="nucleotide sequence ID" value="NZ_CP048788.1"/>
</dbReference>
<dbReference type="Proteomes" id="UP000503308">
    <property type="component" value="Chromosome"/>
</dbReference>
<accession>A0A858SUX5</accession>
<dbReference type="InterPro" id="IPR036388">
    <property type="entry name" value="WH-like_DNA-bd_sf"/>
</dbReference>
<dbReference type="SUPFAM" id="SSF46785">
    <property type="entry name" value="Winged helix' DNA-binding domain"/>
    <property type="match status" value="1"/>
</dbReference>
<keyword evidence="1" id="KW-0059">Arsenical resistance</keyword>
<dbReference type="PROSITE" id="PS50987">
    <property type="entry name" value="HTH_ARSR_2"/>
    <property type="match status" value="1"/>
</dbReference>
<dbReference type="AlphaFoldDB" id="A0A858SUX5"/>